<evidence type="ECO:0000313" key="1">
    <source>
        <dbReference type="EMBL" id="CUO89068.1"/>
    </source>
</evidence>
<protein>
    <submittedName>
        <fullName evidence="1">Uncharacterized protein</fullName>
    </submittedName>
</protein>
<dbReference type="SUPFAM" id="SSF46785">
    <property type="entry name" value="Winged helix' DNA-binding domain"/>
    <property type="match status" value="1"/>
</dbReference>
<name>A0A174IUP4_9ACTN</name>
<dbReference type="PANTHER" id="PTHR30595">
    <property type="entry name" value="GLPR-RELATED TRANSCRIPTIONAL REPRESSOR"/>
    <property type="match status" value="1"/>
</dbReference>
<proteinExistence type="predicted"/>
<reference evidence="1 2" key="1">
    <citation type="submission" date="2015-09" db="EMBL/GenBank/DDBJ databases">
        <authorList>
            <consortium name="Pathogen Informatics"/>
        </authorList>
    </citation>
    <scope>NUCLEOTIDE SEQUENCE [LARGE SCALE GENOMIC DNA]</scope>
    <source>
        <strain evidence="1 2">2789STDY5834902</strain>
    </source>
</reference>
<evidence type="ECO:0000313" key="2">
    <source>
        <dbReference type="Proteomes" id="UP000095454"/>
    </source>
</evidence>
<organism evidence="1 2">
    <name type="scientific">Collinsella aerofaciens</name>
    <dbReference type="NCBI Taxonomy" id="74426"/>
    <lineage>
        <taxon>Bacteria</taxon>
        <taxon>Bacillati</taxon>
        <taxon>Actinomycetota</taxon>
        <taxon>Coriobacteriia</taxon>
        <taxon>Coriobacteriales</taxon>
        <taxon>Coriobacteriaceae</taxon>
        <taxon>Collinsella</taxon>
    </lineage>
</organism>
<dbReference type="Pfam" id="PF13749">
    <property type="entry name" value="HATPase_c_4"/>
    <property type="match status" value="1"/>
</dbReference>
<dbReference type="AlphaFoldDB" id="A0A174IUP4"/>
<dbReference type="Gene3D" id="3.30.565.60">
    <property type="match status" value="1"/>
</dbReference>
<dbReference type="PANTHER" id="PTHR30595:SF6">
    <property type="entry name" value="SCHLAFEN ALBA-2 DOMAIN-CONTAINING PROTEIN"/>
    <property type="match status" value="1"/>
</dbReference>
<dbReference type="EMBL" id="CZAQ01000004">
    <property type="protein sequence ID" value="CUO89068.1"/>
    <property type="molecule type" value="Genomic_DNA"/>
</dbReference>
<dbReference type="InterPro" id="IPR038475">
    <property type="entry name" value="RecG_C_sf"/>
</dbReference>
<dbReference type="Proteomes" id="UP000095454">
    <property type="component" value="Unassembled WGS sequence"/>
</dbReference>
<sequence length="295" mass="31951">MRGAPDKQTKLERLNILDSQGNVTKAGLLVVGTYPQQFYPKLFIDVAVHAGTQKGMAGSLRFMDRTICEGTLGEMISDAVAAVAKNLRRTSTVQGVSRVDSLEIPEEVLREAIANAVIHREYGDRFCGQSIAVDVFDDRVEVTNPGGLYGGKTRENLFDGSSRCRNATLVKLMSIVPLPDGAGSPAEGNGSGIPMMIDAMRAHGLAEPLFCPGFDRFKVVLYRSKIEPVDHGGGLIVTALKHYGELGTRELVEHTGLTISQVRSRVNALIAQGELEPTAPATSRNRKYRLSERVG</sequence>
<dbReference type="InterPro" id="IPR036390">
    <property type="entry name" value="WH_DNA-bd_sf"/>
</dbReference>
<gene>
    <name evidence="1" type="ORF">ERS852514_00416</name>
</gene>
<accession>A0A174IUP4</accession>